<dbReference type="HOGENOM" id="CLU_3173009_0_0_12"/>
<evidence type="ECO:0000313" key="2">
    <source>
        <dbReference type="Proteomes" id="UP000018680"/>
    </source>
</evidence>
<proteinExistence type="predicted"/>
<dbReference type="STRING" id="1307761.L21SP2_3019"/>
<keyword evidence="2" id="KW-1185">Reference proteome</keyword>
<sequence>MDAEWEEYSYINEKMPLFRPVLMAGNVSFAQSVTTRSRFHTLRCTVQ</sequence>
<reference evidence="1 2" key="1">
    <citation type="journal article" date="2015" name="Stand. Genomic Sci.">
        <title>Complete genome sequence and description of Salinispira pacifica gen. nov., sp. nov., a novel spirochaete isolated form a hypersaline microbial mat.</title>
        <authorList>
            <person name="Ben Hania W."/>
            <person name="Joseph M."/>
            <person name="Schumann P."/>
            <person name="Bunk B."/>
            <person name="Fiebig A."/>
            <person name="Sproer C."/>
            <person name="Klenk H.P."/>
            <person name="Fardeau M.L."/>
            <person name="Spring S."/>
        </authorList>
    </citation>
    <scope>NUCLEOTIDE SEQUENCE [LARGE SCALE GENOMIC DNA]</scope>
    <source>
        <strain evidence="1 2">L21-RPul-D2</strain>
    </source>
</reference>
<dbReference type="Proteomes" id="UP000018680">
    <property type="component" value="Chromosome"/>
</dbReference>
<evidence type="ECO:0000313" key="1">
    <source>
        <dbReference type="EMBL" id="AHC16363.1"/>
    </source>
</evidence>
<dbReference type="EMBL" id="CP006939">
    <property type="protein sequence ID" value="AHC16363.1"/>
    <property type="molecule type" value="Genomic_DNA"/>
</dbReference>
<organism evidence="1 2">
    <name type="scientific">Salinispira pacifica</name>
    <dbReference type="NCBI Taxonomy" id="1307761"/>
    <lineage>
        <taxon>Bacteria</taxon>
        <taxon>Pseudomonadati</taxon>
        <taxon>Spirochaetota</taxon>
        <taxon>Spirochaetia</taxon>
        <taxon>Spirochaetales</taxon>
        <taxon>Spirochaetaceae</taxon>
        <taxon>Salinispira</taxon>
    </lineage>
</organism>
<protein>
    <submittedName>
        <fullName evidence="1">Uncharacterized protein</fullName>
    </submittedName>
</protein>
<dbReference type="AlphaFoldDB" id="V5WKT7"/>
<accession>V5WKT7</accession>
<dbReference type="KEGG" id="slr:L21SP2_3019"/>
<gene>
    <name evidence="1" type="ORF">L21SP2_3019</name>
</gene>
<name>V5WKT7_9SPIO</name>